<evidence type="ECO:0000313" key="1">
    <source>
        <dbReference type="EMBL" id="GER93779.1"/>
    </source>
</evidence>
<proteinExistence type="predicted"/>
<sequence length="93" mass="11187">MRIPKSWVPSIARRIIDNLLKKELIETAIPVNTLVEETEKLLIDELMVEDRLNEEVRHLLRKYESEIEKGRLDYRKLFDMTKQKLVKERNIVL</sequence>
<gene>
    <name evidence="1" type="ORF">A45J_1535</name>
</gene>
<accession>A0A5J4L6I9</accession>
<organism evidence="1">
    <name type="scientific">hot springs metagenome</name>
    <dbReference type="NCBI Taxonomy" id="433727"/>
    <lineage>
        <taxon>unclassified sequences</taxon>
        <taxon>metagenomes</taxon>
        <taxon>ecological metagenomes</taxon>
    </lineage>
</organism>
<dbReference type="Pfam" id="PF04368">
    <property type="entry name" value="DUF507"/>
    <property type="match status" value="1"/>
</dbReference>
<dbReference type="EMBL" id="BLAB01000001">
    <property type="protein sequence ID" value="GER93779.1"/>
    <property type="molecule type" value="Genomic_DNA"/>
</dbReference>
<name>A0A5J4L6I9_9ZZZZ</name>
<protein>
    <submittedName>
        <fullName evidence="1">DUF507 domain-containing protein</fullName>
    </submittedName>
</protein>
<reference evidence="1" key="1">
    <citation type="submission" date="2019-10" db="EMBL/GenBank/DDBJ databases">
        <title>Metagenomic sequencing of thiosulfate-disproportionating enrichment culture.</title>
        <authorList>
            <person name="Umezawa K."/>
            <person name="Kojima H."/>
            <person name="Fukui M."/>
        </authorList>
    </citation>
    <scope>NUCLEOTIDE SEQUENCE</scope>
    <source>
        <strain evidence="1">45J</strain>
    </source>
</reference>
<comment type="caution">
    <text evidence="1">The sequence shown here is derived from an EMBL/GenBank/DDBJ whole genome shotgun (WGS) entry which is preliminary data.</text>
</comment>
<dbReference type="InterPro" id="IPR007463">
    <property type="entry name" value="DUF507"/>
</dbReference>
<dbReference type="AlphaFoldDB" id="A0A5J4L6I9"/>